<gene>
    <name evidence="1" type="ORF">PROVALCAL_02562</name>
</gene>
<organism evidence="1 2">
    <name type="scientific">Providencia alcalifaciens DSM 30120</name>
    <dbReference type="NCBI Taxonomy" id="520999"/>
    <lineage>
        <taxon>Bacteria</taxon>
        <taxon>Pseudomonadati</taxon>
        <taxon>Pseudomonadota</taxon>
        <taxon>Gammaproteobacteria</taxon>
        <taxon>Enterobacterales</taxon>
        <taxon>Morganellaceae</taxon>
        <taxon>Providencia</taxon>
    </lineage>
</organism>
<protein>
    <submittedName>
        <fullName evidence="1">Replication protein P</fullName>
    </submittedName>
</protein>
<dbReference type="RefSeq" id="WP_006659499.1">
    <property type="nucleotide sequence ID" value="NZ_ABXW01000051.1"/>
</dbReference>
<dbReference type="eggNOG" id="ENOG502ZB3U">
    <property type="taxonomic scope" value="Bacteria"/>
</dbReference>
<dbReference type="EMBL" id="ABXW01000051">
    <property type="protein sequence ID" value="EEB45473.1"/>
    <property type="molecule type" value="Genomic_DNA"/>
</dbReference>
<comment type="caution">
    <text evidence="1">The sequence shown here is derived from an EMBL/GenBank/DDBJ whole genome shotgun (WGS) entry which is preliminary data.</text>
</comment>
<dbReference type="Proteomes" id="UP000003729">
    <property type="component" value="Unassembled WGS sequence"/>
</dbReference>
<reference evidence="1 2" key="2">
    <citation type="submission" date="2008-10" db="EMBL/GenBank/DDBJ databases">
        <authorList>
            <person name="Fulton L."/>
            <person name="Clifton S."/>
            <person name="Fulton B."/>
            <person name="Xu J."/>
            <person name="Minx P."/>
            <person name="Pepin K.H."/>
            <person name="Johnson M."/>
            <person name="Bhonagiri V."/>
            <person name="Nash W.E."/>
            <person name="Mardis E.R."/>
            <person name="Wilson R.K."/>
        </authorList>
    </citation>
    <scope>NUCLEOTIDE SEQUENCE [LARGE SCALE GENOMIC DNA]</scope>
    <source>
        <strain evidence="1 2">DSM 30120</strain>
    </source>
</reference>
<evidence type="ECO:0000313" key="2">
    <source>
        <dbReference type="Proteomes" id="UP000003729"/>
    </source>
</evidence>
<name>B6XGS6_9GAMM</name>
<dbReference type="GO" id="GO:0006270">
    <property type="term" value="P:DNA replication initiation"/>
    <property type="evidence" value="ECO:0007669"/>
    <property type="project" value="InterPro"/>
</dbReference>
<dbReference type="Pfam" id="PF06992">
    <property type="entry name" value="Phage_lambda_P"/>
    <property type="match status" value="1"/>
</dbReference>
<dbReference type="InterPro" id="IPR009731">
    <property type="entry name" value="P-like"/>
</dbReference>
<proteinExistence type="predicted"/>
<accession>B6XGS6</accession>
<sequence>MKSLVTAIQQRDSTALQAMSAHAPPQQKQAVKQQVAQVFNELFRQLKATFPAAIANFKEQSDLDEFKRQWTIAFIENGIRTLEQINIGMKIARQQTNPFLPSPGQFVQWCKQGDYTALGLPTDGELFDMFKEYCSVRGWRRFNWQSNACYWMVTKIYSEMRSRNLSDSEVRKLCSSELNAMAKRIKSGEKIPDPMLQLESAVIPTKRDKALSIIADLKNKHGFK</sequence>
<evidence type="ECO:0000313" key="1">
    <source>
        <dbReference type="EMBL" id="EEB45473.1"/>
    </source>
</evidence>
<reference evidence="1 2" key="1">
    <citation type="submission" date="2008-10" db="EMBL/GenBank/DDBJ databases">
        <title>Draft genome sequence of Providencia alcalifaciens (DSM 30120).</title>
        <authorList>
            <person name="Sudarsanam P."/>
            <person name="Ley R."/>
            <person name="Guruge J."/>
            <person name="Turnbaugh P.J."/>
            <person name="Mahowald M."/>
            <person name="Liep D."/>
            <person name="Gordon J."/>
        </authorList>
    </citation>
    <scope>NUCLEOTIDE SEQUENCE [LARGE SCALE GENOMIC DNA]</scope>
    <source>
        <strain evidence="1 2">DSM 30120</strain>
    </source>
</reference>
<dbReference type="AlphaFoldDB" id="B6XGS6"/>